<dbReference type="Proteomes" id="UP001454036">
    <property type="component" value="Unassembled WGS sequence"/>
</dbReference>
<evidence type="ECO:0000256" key="1">
    <source>
        <dbReference type="SAM" id="MobiDB-lite"/>
    </source>
</evidence>
<reference evidence="2 3" key="1">
    <citation type="submission" date="2024-01" db="EMBL/GenBank/DDBJ databases">
        <title>The complete chloroplast genome sequence of Lithospermum erythrorhizon: insights into the phylogenetic relationship among Boraginaceae species and the maternal lineages of purple gromwells.</title>
        <authorList>
            <person name="Okada T."/>
            <person name="Watanabe K."/>
        </authorList>
    </citation>
    <scope>NUCLEOTIDE SEQUENCE [LARGE SCALE GENOMIC DNA]</scope>
</reference>
<proteinExistence type="predicted"/>
<feature type="region of interest" description="Disordered" evidence="1">
    <location>
        <begin position="45"/>
        <end position="79"/>
    </location>
</feature>
<name>A0AAV3QJE3_LITER</name>
<dbReference type="AlphaFoldDB" id="A0AAV3QJE3"/>
<feature type="compositionally biased region" description="Basic residues" evidence="1">
    <location>
        <begin position="45"/>
        <end position="56"/>
    </location>
</feature>
<evidence type="ECO:0000313" key="2">
    <source>
        <dbReference type="EMBL" id="GAA0163665.1"/>
    </source>
</evidence>
<feature type="compositionally biased region" description="Basic and acidic residues" evidence="1">
    <location>
        <begin position="70"/>
        <end position="79"/>
    </location>
</feature>
<gene>
    <name evidence="2" type="ORF">LIER_19472</name>
</gene>
<protein>
    <submittedName>
        <fullName evidence="2">Uncharacterized protein</fullName>
    </submittedName>
</protein>
<dbReference type="EMBL" id="BAABME010004817">
    <property type="protein sequence ID" value="GAA0163665.1"/>
    <property type="molecule type" value="Genomic_DNA"/>
</dbReference>
<organism evidence="2 3">
    <name type="scientific">Lithospermum erythrorhizon</name>
    <name type="common">Purple gromwell</name>
    <name type="synonym">Lithospermum officinale var. erythrorhizon</name>
    <dbReference type="NCBI Taxonomy" id="34254"/>
    <lineage>
        <taxon>Eukaryota</taxon>
        <taxon>Viridiplantae</taxon>
        <taxon>Streptophyta</taxon>
        <taxon>Embryophyta</taxon>
        <taxon>Tracheophyta</taxon>
        <taxon>Spermatophyta</taxon>
        <taxon>Magnoliopsida</taxon>
        <taxon>eudicotyledons</taxon>
        <taxon>Gunneridae</taxon>
        <taxon>Pentapetalae</taxon>
        <taxon>asterids</taxon>
        <taxon>lamiids</taxon>
        <taxon>Boraginales</taxon>
        <taxon>Boraginaceae</taxon>
        <taxon>Boraginoideae</taxon>
        <taxon>Lithospermeae</taxon>
        <taxon>Lithospermum</taxon>
    </lineage>
</organism>
<comment type="caution">
    <text evidence="2">The sequence shown here is derived from an EMBL/GenBank/DDBJ whole genome shotgun (WGS) entry which is preliminary data.</text>
</comment>
<evidence type="ECO:0000313" key="3">
    <source>
        <dbReference type="Proteomes" id="UP001454036"/>
    </source>
</evidence>
<keyword evidence="3" id="KW-1185">Reference proteome</keyword>
<sequence>MRTRTSVAILEKKNATLGKGGVDAQAAEKPDGAVDVEELKRLAKKRKATKKGKRKDKSPSDNFVPDDAANESKEKDADEIIRKRSNGILKINDNRNMVNNRRIAKNVPDVPTKGVDFNFEEHEARWKFICARNILPERYLSDITYNNQTYIDILEGAGMLALPADIGPH</sequence>
<accession>A0AAV3QJE3</accession>